<name>C7J722_ORYSJ</name>
<dbReference type="Proteomes" id="UP000000763">
    <property type="component" value="Chromosome 9"/>
</dbReference>
<dbReference type="AlphaFoldDB" id="C7J722"/>
<gene>
    <name evidence="1" type="ordered locus">Os09g0325800</name>
</gene>
<accession>C7J722</accession>
<reference evidence="1 2" key="1">
    <citation type="journal article" date="2005" name="Nature">
        <title>The map-based sequence of the rice genome.</title>
        <authorList>
            <consortium name="International rice genome sequencing project (IRGSP)"/>
            <person name="Matsumoto T."/>
            <person name="Wu J."/>
            <person name="Kanamori H."/>
            <person name="Katayose Y."/>
            <person name="Fujisawa M."/>
            <person name="Namiki N."/>
            <person name="Mizuno H."/>
            <person name="Yamamoto K."/>
            <person name="Antonio B.A."/>
            <person name="Baba T."/>
            <person name="Sakata K."/>
            <person name="Nagamura Y."/>
            <person name="Aoki H."/>
            <person name="Arikawa K."/>
            <person name="Arita K."/>
            <person name="Bito T."/>
            <person name="Chiden Y."/>
            <person name="Fujitsuka N."/>
            <person name="Fukunaka R."/>
            <person name="Hamada M."/>
            <person name="Harada C."/>
            <person name="Hayashi A."/>
            <person name="Hijishita S."/>
            <person name="Honda M."/>
            <person name="Hosokawa S."/>
            <person name="Ichikawa Y."/>
            <person name="Idonuma A."/>
            <person name="Iijima M."/>
            <person name="Ikeda M."/>
            <person name="Ikeno M."/>
            <person name="Ito K."/>
            <person name="Ito S."/>
            <person name="Ito T."/>
            <person name="Ito Y."/>
            <person name="Ito Y."/>
            <person name="Iwabuchi A."/>
            <person name="Kamiya K."/>
            <person name="Karasawa W."/>
            <person name="Kurita K."/>
            <person name="Katagiri S."/>
            <person name="Kikuta A."/>
            <person name="Kobayashi H."/>
            <person name="Kobayashi N."/>
            <person name="Machita K."/>
            <person name="Maehara T."/>
            <person name="Masukawa M."/>
            <person name="Mizubayashi T."/>
            <person name="Mukai Y."/>
            <person name="Nagasaki H."/>
            <person name="Nagata Y."/>
            <person name="Naito S."/>
            <person name="Nakashima M."/>
            <person name="Nakama Y."/>
            <person name="Nakamichi Y."/>
            <person name="Nakamura M."/>
            <person name="Meguro A."/>
            <person name="Negishi M."/>
            <person name="Ohta I."/>
            <person name="Ohta T."/>
            <person name="Okamoto M."/>
            <person name="Ono N."/>
            <person name="Saji S."/>
            <person name="Sakaguchi M."/>
            <person name="Sakai K."/>
            <person name="Shibata M."/>
            <person name="Shimokawa T."/>
            <person name="Song J."/>
            <person name="Takazaki Y."/>
            <person name="Terasawa K."/>
            <person name="Tsugane M."/>
            <person name="Tsuji K."/>
            <person name="Ueda S."/>
            <person name="Waki K."/>
            <person name="Yamagata H."/>
            <person name="Yamamoto M."/>
            <person name="Yamamoto S."/>
            <person name="Yamane H."/>
            <person name="Yoshiki S."/>
            <person name="Yoshihara R."/>
            <person name="Yukawa K."/>
            <person name="Zhong H."/>
            <person name="Yano M."/>
            <person name="Yuan Q."/>
            <person name="Ouyang S."/>
            <person name="Liu J."/>
            <person name="Jones K.M."/>
            <person name="Gansberger K."/>
            <person name="Moffat K."/>
            <person name="Hill J."/>
            <person name="Bera J."/>
            <person name="Fadrosh D."/>
            <person name="Jin S."/>
            <person name="Johri S."/>
            <person name="Kim M."/>
            <person name="Overton L."/>
            <person name="Reardon M."/>
            <person name="Tsitrin T."/>
            <person name="Vuong H."/>
            <person name="Weaver B."/>
            <person name="Ciecko A."/>
            <person name="Tallon L."/>
            <person name="Jackson J."/>
            <person name="Pai G."/>
            <person name="Aken S.V."/>
            <person name="Utterback T."/>
            <person name="Reidmuller S."/>
            <person name="Feldblyum T."/>
            <person name="Hsiao J."/>
            <person name="Zismann V."/>
            <person name="Iobst S."/>
            <person name="de Vazeille A.R."/>
            <person name="Buell C.R."/>
            <person name="Ying K."/>
            <person name="Li Y."/>
            <person name="Lu T."/>
            <person name="Huang Y."/>
            <person name="Zhao Q."/>
            <person name="Feng Q."/>
            <person name="Zhang L."/>
            <person name="Zhu J."/>
            <person name="Weng Q."/>
            <person name="Mu J."/>
            <person name="Lu Y."/>
            <person name="Fan D."/>
            <person name="Liu Y."/>
            <person name="Guan J."/>
            <person name="Zhang Y."/>
            <person name="Yu S."/>
            <person name="Liu X."/>
            <person name="Zhang Y."/>
            <person name="Hong G."/>
            <person name="Han B."/>
            <person name="Choisne N."/>
            <person name="Demange N."/>
            <person name="Orjeda G."/>
            <person name="Samain S."/>
            <person name="Cattolico L."/>
            <person name="Pelletier E."/>
            <person name="Couloux A."/>
            <person name="Segurens B."/>
            <person name="Wincker P."/>
            <person name="D'Hont A."/>
            <person name="Scarpelli C."/>
            <person name="Weissenbach J."/>
            <person name="Salanoubat M."/>
            <person name="Quetier F."/>
            <person name="Yu Y."/>
            <person name="Kim H.R."/>
            <person name="Rambo T."/>
            <person name="Currie J."/>
            <person name="Collura K."/>
            <person name="Luo M."/>
            <person name="Yang T."/>
            <person name="Ammiraju J.S.S."/>
            <person name="Engler F."/>
            <person name="Soderlund C."/>
            <person name="Wing R.A."/>
            <person name="Palmer L.E."/>
            <person name="de la Bastide M."/>
            <person name="Spiegel L."/>
            <person name="Nascimento L."/>
            <person name="Zutavern T."/>
            <person name="O'Shaughnessy A."/>
            <person name="Dike S."/>
            <person name="Dedhia N."/>
            <person name="Preston R."/>
            <person name="Balija V."/>
            <person name="McCombie W.R."/>
            <person name="Chow T."/>
            <person name="Chen H."/>
            <person name="Chung M."/>
            <person name="Chen C."/>
            <person name="Shaw J."/>
            <person name="Wu H."/>
            <person name="Hsiao K."/>
            <person name="Chao Y."/>
            <person name="Chu M."/>
            <person name="Cheng C."/>
            <person name="Hour A."/>
            <person name="Lee P."/>
            <person name="Lin S."/>
            <person name="Lin Y."/>
            <person name="Liou J."/>
            <person name="Liu S."/>
            <person name="Hsing Y."/>
            <person name="Raghuvanshi S."/>
            <person name="Mohanty A."/>
            <person name="Bharti A.K."/>
            <person name="Gaur A."/>
            <person name="Gupta V."/>
            <person name="Kumar D."/>
            <person name="Ravi V."/>
            <person name="Vij S."/>
            <person name="Kapur A."/>
            <person name="Khurana P."/>
            <person name="Khurana P."/>
            <person name="Khurana J.P."/>
            <person name="Tyagi A.K."/>
            <person name="Gaikwad K."/>
            <person name="Singh A."/>
            <person name="Dalal V."/>
            <person name="Srivastava S."/>
            <person name="Dixit A."/>
            <person name="Pal A.K."/>
            <person name="Ghazi I.A."/>
            <person name="Yadav M."/>
            <person name="Pandit A."/>
            <person name="Bhargava A."/>
            <person name="Sureshbabu K."/>
            <person name="Batra K."/>
            <person name="Sharma T.R."/>
            <person name="Mohapatra T."/>
            <person name="Singh N.K."/>
            <person name="Messing J."/>
            <person name="Nelson A.B."/>
            <person name="Fuks G."/>
            <person name="Kavchok S."/>
            <person name="Keizer G."/>
            <person name="Linton E."/>
            <person name="Llaca V."/>
            <person name="Song R."/>
            <person name="Tanyolac B."/>
            <person name="Young S."/>
            <person name="Ho-Il K."/>
            <person name="Hahn J.H."/>
            <person name="Sangsakoo G."/>
            <person name="Vanavichit A."/>
            <person name="de Mattos Luiz.A.T."/>
            <person name="Zimmer P.D."/>
            <person name="Malone G."/>
            <person name="Dellagostin O."/>
            <person name="de Oliveira A.C."/>
            <person name="Bevan M."/>
            <person name="Bancroft I."/>
            <person name="Minx P."/>
            <person name="Cordum H."/>
            <person name="Wilson R."/>
            <person name="Cheng Z."/>
            <person name="Jin W."/>
            <person name="Jiang J."/>
            <person name="Leong S.A."/>
            <person name="Iwama H."/>
            <person name="Gojobori T."/>
            <person name="Itoh T."/>
            <person name="Niimura Y."/>
            <person name="Fujii Y."/>
            <person name="Habara T."/>
            <person name="Sakai H."/>
            <person name="Sato Y."/>
            <person name="Wilson G."/>
            <person name="Kumar K."/>
            <person name="McCouch S."/>
            <person name="Juretic N."/>
            <person name="Hoen D."/>
            <person name="Wright S."/>
            <person name="Bruskiewich R."/>
            <person name="Bureau T."/>
            <person name="Miyao A."/>
            <person name="Hirochika H."/>
            <person name="Nishikawa T."/>
            <person name="Kadowaki K."/>
            <person name="Sugiura M."/>
            <person name="Burr B."/>
            <person name="Sasaki T."/>
        </authorList>
    </citation>
    <scope>NUCLEOTIDE SEQUENCE [LARGE SCALE GENOMIC DNA]</scope>
    <source>
        <strain evidence="2">cv. Nipponbare</strain>
    </source>
</reference>
<sequence length="106" mass="12050">MTAAAMAPSPPKPVSPRQISLGDLRADLVRVGCAHVAEPPAAPFTPRCPRHRCRCRVGHRPLRRKRPQLALTPPDQEDGFRPSWWRLRTATPQRWPRYRRSSLPSS</sequence>
<dbReference type="KEGG" id="dosa:Os09g0325800"/>
<evidence type="ECO:0000313" key="2">
    <source>
        <dbReference type="Proteomes" id="UP000000763"/>
    </source>
</evidence>
<protein>
    <submittedName>
        <fullName evidence="1">Os09g0325800 protein</fullName>
    </submittedName>
</protein>
<organism evidence="1 2">
    <name type="scientific">Oryza sativa subsp. japonica</name>
    <name type="common">Rice</name>
    <dbReference type="NCBI Taxonomy" id="39947"/>
    <lineage>
        <taxon>Eukaryota</taxon>
        <taxon>Viridiplantae</taxon>
        <taxon>Streptophyta</taxon>
        <taxon>Embryophyta</taxon>
        <taxon>Tracheophyta</taxon>
        <taxon>Spermatophyta</taxon>
        <taxon>Magnoliopsida</taxon>
        <taxon>Liliopsida</taxon>
        <taxon>Poales</taxon>
        <taxon>Poaceae</taxon>
        <taxon>BOP clade</taxon>
        <taxon>Oryzoideae</taxon>
        <taxon>Oryzeae</taxon>
        <taxon>Oryzinae</taxon>
        <taxon>Oryza</taxon>
        <taxon>Oryza sativa</taxon>
    </lineage>
</organism>
<evidence type="ECO:0000313" key="1">
    <source>
        <dbReference type="EMBL" id="BAH94504.1"/>
    </source>
</evidence>
<dbReference type="EMBL" id="AP008215">
    <property type="protein sequence ID" value="BAH94504.1"/>
    <property type="molecule type" value="Genomic_DNA"/>
</dbReference>
<proteinExistence type="predicted"/>
<reference evidence="2" key="2">
    <citation type="journal article" date="2008" name="Nucleic Acids Res.">
        <title>The rice annotation project database (RAP-DB): 2008 update.</title>
        <authorList>
            <consortium name="The rice annotation project (RAP)"/>
        </authorList>
    </citation>
    <scope>GENOME REANNOTATION</scope>
    <source>
        <strain evidence="2">cv. Nipponbare</strain>
    </source>
</reference>